<protein>
    <submittedName>
        <fullName evidence="2">Uncharacterized protein</fullName>
    </submittedName>
</protein>
<keyword evidence="1" id="KW-1133">Transmembrane helix</keyword>
<evidence type="ECO:0000313" key="2">
    <source>
        <dbReference type="EMBL" id="KKN22711.1"/>
    </source>
</evidence>
<sequence>MVKEKIKLKMSAGLYFFGVMGMILVIIGIIKSVGIFSHEFVFGLFSLLFALILQDSCEIKQLKEIIENGN</sequence>
<accession>A0A0F9RC57</accession>
<reference evidence="2" key="1">
    <citation type="journal article" date="2015" name="Nature">
        <title>Complex archaea that bridge the gap between prokaryotes and eukaryotes.</title>
        <authorList>
            <person name="Spang A."/>
            <person name="Saw J.H."/>
            <person name="Jorgensen S.L."/>
            <person name="Zaremba-Niedzwiedzka K."/>
            <person name="Martijn J."/>
            <person name="Lind A.E."/>
            <person name="van Eijk R."/>
            <person name="Schleper C."/>
            <person name="Guy L."/>
            <person name="Ettema T.J."/>
        </authorList>
    </citation>
    <scope>NUCLEOTIDE SEQUENCE</scope>
</reference>
<keyword evidence="1" id="KW-0812">Transmembrane</keyword>
<keyword evidence="1" id="KW-0472">Membrane</keyword>
<organism evidence="2">
    <name type="scientific">marine sediment metagenome</name>
    <dbReference type="NCBI Taxonomy" id="412755"/>
    <lineage>
        <taxon>unclassified sequences</taxon>
        <taxon>metagenomes</taxon>
        <taxon>ecological metagenomes</taxon>
    </lineage>
</organism>
<feature type="transmembrane region" description="Helical" evidence="1">
    <location>
        <begin position="36"/>
        <end position="53"/>
    </location>
</feature>
<dbReference type="AlphaFoldDB" id="A0A0F9RC57"/>
<feature type="transmembrane region" description="Helical" evidence="1">
    <location>
        <begin position="12"/>
        <end position="30"/>
    </location>
</feature>
<evidence type="ECO:0000256" key="1">
    <source>
        <dbReference type="SAM" id="Phobius"/>
    </source>
</evidence>
<dbReference type="EMBL" id="LAZR01003035">
    <property type="protein sequence ID" value="KKN22711.1"/>
    <property type="molecule type" value="Genomic_DNA"/>
</dbReference>
<proteinExistence type="predicted"/>
<name>A0A0F9RC57_9ZZZZ</name>
<comment type="caution">
    <text evidence="2">The sequence shown here is derived from an EMBL/GenBank/DDBJ whole genome shotgun (WGS) entry which is preliminary data.</text>
</comment>
<gene>
    <name evidence="2" type="ORF">LCGC14_0912130</name>
</gene>